<reference evidence="1 2" key="1">
    <citation type="journal article" date="2019" name="Nat. Microbiol.">
        <title>Genomic variation and strain-specific functional adaptation in the human gut microbiome during early life.</title>
        <authorList>
            <person name="Vatanen T."/>
            <person name="Plichta D.R."/>
            <person name="Somani J."/>
            <person name="Munch P.C."/>
            <person name="Arthur T.D."/>
            <person name="Hall A.B."/>
            <person name="Rudolf S."/>
            <person name="Oakeley E.J."/>
            <person name="Ke X."/>
            <person name="Young R.A."/>
            <person name="Haiser H.J."/>
            <person name="Kolde R."/>
            <person name="Yassour M."/>
            <person name="Luopajarvi K."/>
            <person name="Siljander H."/>
            <person name="Virtanen S.M."/>
            <person name="Ilonen J."/>
            <person name="Uibo R."/>
            <person name="Tillmann V."/>
            <person name="Mokurov S."/>
            <person name="Dorshakova N."/>
            <person name="Porter J.A."/>
            <person name="McHardy A.C."/>
            <person name="Lahdesmaki H."/>
            <person name="Vlamakis H."/>
            <person name="Huttenhower C."/>
            <person name="Knip M."/>
            <person name="Xavier R.J."/>
        </authorList>
    </citation>
    <scope>NUCLEOTIDE SEQUENCE [LARGE SCALE GENOMIC DNA]</scope>
    <source>
        <strain evidence="1 2">RJX1047</strain>
    </source>
</reference>
<name>A0A076IQ07_9BACT</name>
<dbReference type="Proteomes" id="UP000294527">
    <property type="component" value="Unassembled WGS sequence"/>
</dbReference>
<gene>
    <name evidence="1" type="ORF">E1I98_06395</name>
</gene>
<dbReference type="RefSeq" id="WP_038609427.1">
    <property type="nucleotide sequence ID" value="NZ_NFIK01000012.1"/>
</dbReference>
<dbReference type="AlphaFoldDB" id="A0A076IQ07"/>
<evidence type="ECO:0000313" key="2">
    <source>
        <dbReference type="Proteomes" id="UP000294527"/>
    </source>
</evidence>
<protein>
    <submittedName>
        <fullName evidence="1">Uncharacterized protein</fullName>
    </submittedName>
</protein>
<dbReference type="KEGG" id="bdo:EL88_08260"/>
<accession>A0A076IQ07</accession>
<proteinExistence type="predicted"/>
<comment type="caution">
    <text evidence="1">The sequence shown here is derived from an EMBL/GenBank/DDBJ whole genome shotgun (WGS) entry which is preliminary data.</text>
</comment>
<sequence length="110" mass="12616">MKVKNKYKRMSANEIWNVVIAYIDKNKQFLSSTGTVKYNAIATFDFIEYKGGKNGSVRAMNGESISRNQFISIFRQIHDMECINTKNVKPYIDRRQSPFVGLLKSAGIIE</sequence>
<dbReference type="EMBL" id="SLTU01000001">
    <property type="protein sequence ID" value="TDA76006.1"/>
    <property type="molecule type" value="Genomic_DNA"/>
</dbReference>
<evidence type="ECO:0000313" key="1">
    <source>
        <dbReference type="EMBL" id="TDA76006.1"/>
    </source>
</evidence>
<organism evidence="1 2">
    <name type="scientific">Phocaeicola dorei</name>
    <dbReference type="NCBI Taxonomy" id="357276"/>
    <lineage>
        <taxon>Bacteria</taxon>
        <taxon>Pseudomonadati</taxon>
        <taxon>Bacteroidota</taxon>
        <taxon>Bacteroidia</taxon>
        <taxon>Bacteroidales</taxon>
        <taxon>Bacteroidaceae</taxon>
        <taxon>Phocaeicola</taxon>
    </lineage>
</organism>